<dbReference type="Pfam" id="PF21956">
    <property type="entry name" value="DUF6922"/>
    <property type="match status" value="1"/>
</dbReference>
<dbReference type="AlphaFoldDB" id="A0A1F5KSP8"/>
<dbReference type="InterPro" id="IPR053830">
    <property type="entry name" value="DUF6922"/>
</dbReference>
<protein>
    <recommendedName>
        <fullName evidence="1">DUF6922 domain-containing protein</fullName>
    </recommendedName>
</protein>
<dbReference type="EMBL" id="MFDM01000011">
    <property type="protein sequence ID" value="OGE43854.1"/>
    <property type="molecule type" value="Genomic_DNA"/>
</dbReference>
<feature type="domain" description="DUF6922" evidence="1">
    <location>
        <begin position="9"/>
        <end position="60"/>
    </location>
</feature>
<dbReference type="STRING" id="1797785.A3B45_02380"/>
<evidence type="ECO:0000313" key="2">
    <source>
        <dbReference type="EMBL" id="OGE43854.1"/>
    </source>
</evidence>
<name>A0A1F5KSP8_9BACT</name>
<sequence>MRKNKLPEFLKKYFWDVDFEKIDEEKGALFIIHRFLDRGNDKAIRWMWRTYSKNLISEVITKRRGFSPKTANFWADLLNIDKRKVVCLQTPYLKMRQMHWPY</sequence>
<comment type="caution">
    <text evidence="2">The sequence shown here is derived from an EMBL/GenBank/DDBJ whole genome shotgun (WGS) entry which is preliminary data.</text>
</comment>
<organism evidence="2 3">
    <name type="scientific">Candidatus Daviesbacteria bacterium RIFCSPLOWO2_01_FULL_39_12</name>
    <dbReference type="NCBI Taxonomy" id="1797785"/>
    <lineage>
        <taxon>Bacteria</taxon>
        <taxon>Candidatus Daviesiibacteriota</taxon>
    </lineage>
</organism>
<proteinExistence type="predicted"/>
<reference evidence="2 3" key="1">
    <citation type="journal article" date="2016" name="Nat. Commun.">
        <title>Thousands of microbial genomes shed light on interconnected biogeochemical processes in an aquifer system.</title>
        <authorList>
            <person name="Anantharaman K."/>
            <person name="Brown C.T."/>
            <person name="Hug L.A."/>
            <person name="Sharon I."/>
            <person name="Castelle C.J."/>
            <person name="Probst A.J."/>
            <person name="Thomas B.C."/>
            <person name="Singh A."/>
            <person name="Wilkins M.J."/>
            <person name="Karaoz U."/>
            <person name="Brodie E.L."/>
            <person name="Williams K.H."/>
            <person name="Hubbard S.S."/>
            <person name="Banfield J.F."/>
        </authorList>
    </citation>
    <scope>NUCLEOTIDE SEQUENCE [LARGE SCALE GENOMIC DNA]</scope>
</reference>
<gene>
    <name evidence="2" type="ORF">A3B45_02380</name>
</gene>
<evidence type="ECO:0000259" key="1">
    <source>
        <dbReference type="Pfam" id="PF21956"/>
    </source>
</evidence>
<dbReference type="Proteomes" id="UP000178565">
    <property type="component" value="Unassembled WGS sequence"/>
</dbReference>
<evidence type="ECO:0000313" key="3">
    <source>
        <dbReference type="Proteomes" id="UP000178565"/>
    </source>
</evidence>
<accession>A0A1F5KSP8</accession>